<dbReference type="InterPro" id="IPR052534">
    <property type="entry name" value="Extracell_DNA_Util/SecSys_Comp"/>
</dbReference>
<dbReference type="RefSeq" id="WP_004415941.1">
    <property type="nucleotide sequence ID" value="NZ_ACZV01000005.1"/>
</dbReference>
<dbReference type="PANTHER" id="PTHR40278:SF2">
    <property type="entry name" value="TYPE IV PILUS INNER MEMBRANE COMPONENT PILN"/>
    <property type="match status" value="1"/>
</dbReference>
<evidence type="ECO:0000313" key="3">
    <source>
        <dbReference type="EMBL" id="EGU50278.1"/>
    </source>
</evidence>
<name>C9QNG8_VIBOR</name>
<keyword evidence="1" id="KW-0812">Transmembrane</keyword>
<dbReference type="PANTHER" id="PTHR40278">
    <property type="entry name" value="DNA UTILIZATION PROTEIN HOFN"/>
    <property type="match status" value="1"/>
</dbReference>
<dbReference type="Proteomes" id="UP000003515">
    <property type="component" value="Unassembled WGS sequence"/>
</dbReference>
<dbReference type="EMBL" id="ACZV01000005">
    <property type="protein sequence ID" value="EEX93495.1"/>
    <property type="molecule type" value="Genomic_DNA"/>
</dbReference>
<dbReference type="STRING" id="675816.VIA_004142"/>
<reference evidence="3" key="2">
    <citation type="submission" date="2011-08" db="EMBL/GenBank/DDBJ databases">
        <authorList>
            <person name="Hoffman M."/>
            <person name="Strain E.A."/>
            <person name="Brown E."/>
            <person name="Allard M.W."/>
        </authorList>
    </citation>
    <scope>NUCLEOTIDE SEQUENCE</scope>
    <source>
        <strain evidence="3">CIP 102891</strain>
    </source>
</reference>
<protein>
    <submittedName>
        <fullName evidence="3">Type IV pilus assembly protein PilN</fullName>
    </submittedName>
    <submittedName>
        <fullName evidence="2">Type IV pilus biogenesis protein PilN</fullName>
    </submittedName>
</protein>
<reference evidence="3 4" key="3">
    <citation type="journal article" date="2012" name="Int. J. Syst. Evol. Microbiol.">
        <title>Vibrio caribbeanicus sp. nov., isolated from the marine sponge Scleritoderma cyanea.</title>
        <authorList>
            <person name="Hoffmann M."/>
            <person name="Monday S.R."/>
            <person name="Allard M.W."/>
            <person name="Strain E.A."/>
            <person name="Whittaker P."/>
            <person name="Naum M."/>
            <person name="McCarthy P.J."/>
            <person name="Lopez J.V."/>
            <person name="Fischer M."/>
            <person name="Brown E.W."/>
        </authorList>
    </citation>
    <scope>NUCLEOTIDE SEQUENCE [LARGE SCALE GENOMIC DNA]</scope>
    <source>
        <strain evidence="3">CIP 102891</strain>
        <strain evidence="4">CIP 102891 / ATCC 33934</strain>
    </source>
</reference>
<keyword evidence="5" id="KW-1185">Reference proteome</keyword>
<dbReference type="GO" id="GO:0043107">
    <property type="term" value="P:type IV pilus-dependent motility"/>
    <property type="evidence" value="ECO:0007669"/>
    <property type="project" value="TreeGrafter"/>
</dbReference>
<evidence type="ECO:0000313" key="4">
    <source>
        <dbReference type="Proteomes" id="UP000002817"/>
    </source>
</evidence>
<dbReference type="AlphaFoldDB" id="C9QNG8"/>
<accession>C9QNG8</accession>
<evidence type="ECO:0000256" key="1">
    <source>
        <dbReference type="SAM" id="Phobius"/>
    </source>
</evidence>
<dbReference type="Proteomes" id="UP000002817">
    <property type="component" value="Unassembled WGS sequence"/>
</dbReference>
<dbReference type="EMBL" id="AFWH01000025">
    <property type="protein sequence ID" value="EGU50278.1"/>
    <property type="molecule type" value="Genomic_DNA"/>
</dbReference>
<evidence type="ECO:0000313" key="2">
    <source>
        <dbReference type="EMBL" id="EEX93495.1"/>
    </source>
</evidence>
<feature type="transmembrane region" description="Helical" evidence="1">
    <location>
        <begin position="21"/>
        <end position="45"/>
    </location>
</feature>
<dbReference type="InterPro" id="IPR007813">
    <property type="entry name" value="PilN"/>
</dbReference>
<keyword evidence="1" id="KW-0472">Membrane</keyword>
<sequence length="190" mass="21892">MLHSINLLPWRQGLRRRHKQRFFALLVTALFIAFLLQWLAGQYLFSQGQIQQSRLSYLNRYISQLDVRIKQLSRLEQDHGALLTRLQVVERLQGLRNKTTDFMNALPSFIPQGVYVDKINMSGHQVQMSGISETTSRLASMLEKLEKSPLVSKVAMHSIVHGEVRFEQKFQTFNLSFSFQSPSEAAGAQR</sequence>
<reference evidence="2 5" key="1">
    <citation type="submission" date="2009-10" db="EMBL/GenBank/DDBJ databases">
        <authorList>
            <consortium name="Los Alamos National Laboratory (LANL)"/>
            <consortium name="National Microbial Pathogen Data Resource (NMPDR)"/>
            <person name="Munk A.C."/>
            <person name="Chertkov O."/>
            <person name="Tapia R."/>
            <person name="Green L."/>
            <person name="Rogers Y."/>
            <person name="Detter J.C."/>
            <person name="Bruce D."/>
            <person name="Brettin T.S."/>
            <person name="Colwell R.R."/>
            <person name="Huq A."/>
            <person name="Grim C.J."/>
            <person name="Hasan N.A."/>
            <person name="Bartels D."/>
            <person name="Vonstein V."/>
        </authorList>
    </citation>
    <scope>NUCLEOTIDE SEQUENCE [LARGE SCALE GENOMIC DNA]</scope>
    <source>
        <strain evidence="2 5">CIP 102891</strain>
    </source>
</reference>
<evidence type="ECO:0000313" key="5">
    <source>
        <dbReference type="Proteomes" id="UP000003515"/>
    </source>
</evidence>
<proteinExistence type="predicted"/>
<dbReference type="OrthoDB" id="5296173at2"/>
<gene>
    <name evidence="2" type="ORF">VIA_004142</name>
    <name evidence="3" type="ORF">VIOR3934_12122</name>
</gene>
<dbReference type="eggNOG" id="COG3166">
    <property type="taxonomic scope" value="Bacteria"/>
</dbReference>
<comment type="caution">
    <text evidence="3">The sequence shown here is derived from an EMBL/GenBank/DDBJ whole genome shotgun (WGS) entry which is preliminary data.</text>
</comment>
<dbReference type="Pfam" id="PF05137">
    <property type="entry name" value="PilN"/>
    <property type="match status" value="1"/>
</dbReference>
<keyword evidence="1" id="KW-1133">Transmembrane helix</keyword>
<dbReference type="PATRIC" id="fig|675816.5.peg.2151"/>
<organism evidence="3 4">
    <name type="scientific">Vibrio orientalis CIP 102891 = ATCC 33934</name>
    <dbReference type="NCBI Taxonomy" id="675816"/>
    <lineage>
        <taxon>Bacteria</taxon>
        <taxon>Pseudomonadati</taxon>
        <taxon>Pseudomonadota</taxon>
        <taxon>Gammaproteobacteria</taxon>
        <taxon>Vibrionales</taxon>
        <taxon>Vibrionaceae</taxon>
        <taxon>Vibrio</taxon>
        <taxon>Vibrio oreintalis group</taxon>
    </lineage>
</organism>
<dbReference type="GO" id="GO:0043683">
    <property type="term" value="P:type IV pilus assembly"/>
    <property type="evidence" value="ECO:0007669"/>
    <property type="project" value="TreeGrafter"/>
</dbReference>